<dbReference type="STRING" id="1513793.SAMN06296036_12672"/>
<accession>A0A1Y6CJZ6</accession>
<evidence type="ECO:0000313" key="2">
    <source>
        <dbReference type="Proteomes" id="UP000192907"/>
    </source>
</evidence>
<name>A0A1Y6CJZ6_9BACT</name>
<dbReference type="AlphaFoldDB" id="A0A1Y6CJZ6"/>
<keyword evidence="2" id="KW-1185">Reference proteome</keyword>
<protein>
    <recommendedName>
        <fullName evidence="3">DUF4360 domain-containing protein</fullName>
    </recommendedName>
</protein>
<dbReference type="PANTHER" id="PTHR38847:SF1">
    <property type="entry name" value="PSEUDOURIDINE SYNTHASE RSUA_RLUA-LIKE DOMAIN-CONTAINING PROTEIN"/>
    <property type="match status" value="1"/>
</dbReference>
<dbReference type="EMBL" id="FWZT01000026">
    <property type="protein sequence ID" value="SMF71334.1"/>
    <property type="molecule type" value="Genomic_DNA"/>
</dbReference>
<gene>
    <name evidence="1" type="ORF">SAMN06296036_12672</name>
</gene>
<dbReference type="RefSeq" id="WP_132324211.1">
    <property type="nucleotide sequence ID" value="NZ_FWZT01000026.1"/>
</dbReference>
<dbReference type="PANTHER" id="PTHR38847">
    <property type="match status" value="1"/>
</dbReference>
<proteinExistence type="predicted"/>
<evidence type="ECO:0008006" key="3">
    <source>
        <dbReference type="Google" id="ProtNLM"/>
    </source>
</evidence>
<dbReference type="InterPro" id="IPR025649">
    <property type="entry name" value="DUF4360"/>
</dbReference>
<organism evidence="1 2">
    <name type="scientific">Pseudobacteriovorax antillogorgiicola</name>
    <dbReference type="NCBI Taxonomy" id="1513793"/>
    <lineage>
        <taxon>Bacteria</taxon>
        <taxon>Pseudomonadati</taxon>
        <taxon>Bdellovibrionota</taxon>
        <taxon>Oligoflexia</taxon>
        <taxon>Oligoflexales</taxon>
        <taxon>Pseudobacteriovoracaceae</taxon>
        <taxon>Pseudobacteriovorax</taxon>
    </lineage>
</organism>
<dbReference type="Proteomes" id="UP000192907">
    <property type="component" value="Unassembled WGS sequence"/>
</dbReference>
<reference evidence="2" key="1">
    <citation type="submission" date="2017-04" db="EMBL/GenBank/DDBJ databases">
        <authorList>
            <person name="Varghese N."/>
            <person name="Submissions S."/>
        </authorList>
    </citation>
    <scope>NUCLEOTIDE SEQUENCE [LARGE SCALE GENOMIC DNA]</scope>
    <source>
        <strain evidence="2">RKEM611</strain>
    </source>
</reference>
<evidence type="ECO:0000313" key="1">
    <source>
        <dbReference type="EMBL" id="SMF71334.1"/>
    </source>
</evidence>
<dbReference type="OrthoDB" id="5291937at2"/>
<sequence>MKRLALGTYLIVATSVQGQSNITIDDLNYGGTGCPLGTVGLNLSDDREAFTLTFSEFIASTDDPSERRKICDVNFNMNIPRNWAFAVYGIQFRGYAFLEERVQGVQDAAFVFDGNRTGRLGAMRLDGLYEENYERSVQIPLTNFKWFGCKQRKVKLRMRAGIQINANEDAEGFMTIDSIDGDTAQTYGLLWKRCDETDNKTVVSCKIALRDSEGKLVREKLLQAQGANLQAARRRMLAKESKLCQKANSKYPKLSCGVERPSCKKIYP</sequence>
<dbReference type="Pfam" id="PF14273">
    <property type="entry name" value="DUF4360"/>
    <property type="match status" value="1"/>
</dbReference>